<evidence type="ECO:0000313" key="10">
    <source>
        <dbReference type="EMBL" id="TMQ67784.1"/>
    </source>
</evidence>
<feature type="binding site" evidence="8">
    <location>
        <position position="40"/>
    </location>
    <ligand>
        <name>Mg(2+)</name>
        <dbReference type="ChEBI" id="CHEBI:18420"/>
    </ligand>
</feature>
<feature type="active site" description="Proton acceptor" evidence="8">
    <location>
        <position position="13"/>
    </location>
</feature>
<keyword evidence="4 8" id="KW-0547">Nucleotide-binding</keyword>
<evidence type="ECO:0000256" key="1">
    <source>
        <dbReference type="ARBA" id="ARBA00011738"/>
    </source>
</evidence>
<dbReference type="GO" id="GO:0005525">
    <property type="term" value="F:GTP binding"/>
    <property type="evidence" value="ECO:0007669"/>
    <property type="project" value="UniProtKB-UniRule"/>
</dbReference>
<feature type="binding site" evidence="8">
    <location>
        <begin position="329"/>
        <end position="331"/>
    </location>
    <ligand>
        <name>GTP</name>
        <dbReference type="ChEBI" id="CHEBI:37565"/>
    </ligand>
</feature>
<dbReference type="EC" id="6.3.4.4" evidence="8 9"/>
<dbReference type="Gene3D" id="3.40.440.10">
    <property type="entry name" value="Adenylosuccinate Synthetase, subunit A, domain 1"/>
    <property type="match status" value="1"/>
</dbReference>
<comment type="subcellular location">
    <subcellularLocation>
        <location evidence="8">Cytoplasm</location>
    </subcellularLocation>
</comment>
<dbReference type="Gene3D" id="3.90.170.10">
    <property type="entry name" value="Adenylosuccinate Synthetase, subunit A, domain 3"/>
    <property type="match status" value="1"/>
</dbReference>
<dbReference type="CDD" id="cd03108">
    <property type="entry name" value="AdSS"/>
    <property type="match status" value="1"/>
</dbReference>
<comment type="function">
    <text evidence="8">Plays an important role in the de novo pathway of purine nucleotide biosynthesis. Catalyzes the first committed step in the biosynthesis of AMP from IMP.</text>
</comment>
<feature type="binding site" evidence="8">
    <location>
        <position position="13"/>
    </location>
    <ligand>
        <name>Mg(2+)</name>
        <dbReference type="ChEBI" id="CHEBI:18420"/>
    </ligand>
</feature>
<organism evidence="10 11">
    <name type="scientific">Eiseniibacteriota bacterium</name>
    <dbReference type="NCBI Taxonomy" id="2212470"/>
    <lineage>
        <taxon>Bacteria</taxon>
        <taxon>Candidatus Eiseniibacteriota</taxon>
    </lineage>
</organism>
<dbReference type="Pfam" id="PF00709">
    <property type="entry name" value="Adenylsucc_synt"/>
    <property type="match status" value="1"/>
</dbReference>
<dbReference type="Proteomes" id="UP000319836">
    <property type="component" value="Unassembled WGS sequence"/>
</dbReference>
<evidence type="ECO:0000256" key="2">
    <source>
        <dbReference type="ARBA" id="ARBA00022598"/>
    </source>
</evidence>
<keyword evidence="2 8" id="KW-0436">Ligase</keyword>
<feature type="binding site" description="in other chain" evidence="8">
    <location>
        <begin position="38"/>
        <end position="41"/>
    </location>
    <ligand>
        <name>IMP</name>
        <dbReference type="ChEBI" id="CHEBI:58053"/>
        <note>ligand shared between dimeric partners</note>
    </ligand>
</feature>
<dbReference type="PANTHER" id="PTHR11846:SF0">
    <property type="entry name" value="ADENYLOSUCCINATE SYNTHETASE"/>
    <property type="match status" value="1"/>
</dbReference>
<feature type="active site" description="Proton donor" evidence="8">
    <location>
        <position position="41"/>
    </location>
</feature>
<keyword evidence="7 8" id="KW-0342">GTP-binding</keyword>
<evidence type="ECO:0000256" key="7">
    <source>
        <dbReference type="ARBA" id="ARBA00023134"/>
    </source>
</evidence>
<comment type="subunit">
    <text evidence="1 8">Homodimer.</text>
</comment>
<sequence length="427" mass="46296">MPCTVVVGAQWGDEGKGKIVDALSAEADFVARYQGGPNAGHSVIHQGRTVVLQLIPSGILTPGKRCLIGNGVVVDLARLREEVERIEALGVDARVRLGVSGSAHLILPYHLAAERVTEKGEGAIGTTGRGIGFAYRDKAARTGLRVADLEDAPWFLERAGRNLARLQREFPESDELRSMTAEQVLDQLTDLARWVKPMVTDVSLELHEALARGRRVLLEGAQGTLLDLDHGTYPYVTSSSASAAGAAIGVGLGPRVVARVIGVSKAYATRVGHGPFPSEMPASEAERLRARGEEYGAVTGRPRRCGWLDLPALRYAARINGLDELAITKLDVLDEFDEIQVAERYDVGGKAVDRFPSSTRELERCRPVWRGFPGWKTATSGARRWEDLPGAARSYLEWIEDRAGVPVTVVSVGAEREAEIRRGVAVR</sequence>
<comment type="catalytic activity">
    <reaction evidence="8 9">
        <text>IMP + L-aspartate + GTP = N(6)-(1,2-dicarboxyethyl)-AMP + GDP + phosphate + 2 H(+)</text>
        <dbReference type="Rhea" id="RHEA:15753"/>
        <dbReference type="ChEBI" id="CHEBI:15378"/>
        <dbReference type="ChEBI" id="CHEBI:29991"/>
        <dbReference type="ChEBI" id="CHEBI:37565"/>
        <dbReference type="ChEBI" id="CHEBI:43474"/>
        <dbReference type="ChEBI" id="CHEBI:57567"/>
        <dbReference type="ChEBI" id="CHEBI:58053"/>
        <dbReference type="ChEBI" id="CHEBI:58189"/>
        <dbReference type="EC" id="6.3.4.4"/>
    </reaction>
</comment>
<comment type="pathway">
    <text evidence="8 9">Purine metabolism; AMP biosynthesis via de novo pathway; AMP from IMP: step 1/2.</text>
</comment>
<dbReference type="GO" id="GO:0046040">
    <property type="term" value="P:IMP metabolic process"/>
    <property type="evidence" value="ECO:0007669"/>
    <property type="project" value="TreeGrafter"/>
</dbReference>
<dbReference type="InterPro" id="IPR018220">
    <property type="entry name" value="Adenylosuccin_syn_GTP-bd"/>
</dbReference>
<dbReference type="GO" id="GO:0000287">
    <property type="term" value="F:magnesium ion binding"/>
    <property type="evidence" value="ECO:0007669"/>
    <property type="project" value="UniProtKB-UniRule"/>
</dbReference>
<dbReference type="AlphaFoldDB" id="A0A538TVX3"/>
<feature type="binding site" description="in other chain" evidence="8">
    <location>
        <begin position="13"/>
        <end position="16"/>
    </location>
    <ligand>
        <name>IMP</name>
        <dbReference type="ChEBI" id="CHEBI:58053"/>
        <note>ligand shared between dimeric partners</note>
    </ligand>
</feature>
<dbReference type="GO" id="GO:0044208">
    <property type="term" value="P:'de novo' AMP biosynthetic process"/>
    <property type="evidence" value="ECO:0007669"/>
    <property type="project" value="UniProtKB-UniRule"/>
</dbReference>
<feature type="binding site" description="in other chain" evidence="8">
    <location>
        <position position="127"/>
    </location>
    <ligand>
        <name>IMP</name>
        <dbReference type="ChEBI" id="CHEBI:58053"/>
        <note>ligand shared between dimeric partners</note>
    </ligand>
</feature>
<keyword evidence="6 8" id="KW-0460">Magnesium</keyword>
<feature type="binding site" description="in other chain" evidence="8">
    <location>
        <position position="237"/>
    </location>
    <ligand>
        <name>IMP</name>
        <dbReference type="ChEBI" id="CHEBI:58053"/>
        <note>ligand shared between dimeric partners</note>
    </ligand>
</feature>
<feature type="binding site" evidence="8">
    <location>
        <begin position="12"/>
        <end position="18"/>
    </location>
    <ligand>
        <name>GTP</name>
        <dbReference type="ChEBI" id="CHEBI:37565"/>
    </ligand>
</feature>
<evidence type="ECO:0000313" key="11">
    <source>
        <dbReference type="Proteomes" id="UP000319836"/>
    </source>
</evidence>
<evidence type="ECO:0000256" key="9">
    <source>
        <dbReference type="RuleBase" id="RU000520"/>
    </source>
</evidence>
<comment type="caution">
    <text evidence="10">The sequence shown here is derived from an EMBL/GenBank/DDBJ whole genome shotgun (WGS) entry which is preliminary data.</text>
</comment>
<dbReference type="FunFam" id="1.10.300.10:FF:000001">
    <property type="entry name" value="Adenylosuccinate synthetase"/>
    <property type="match status" value="1"/>
</dbReference>
<comment type="cofactor">
    <cofactor evidence="8">
        <name>Mg(2+)</name>
        <dbReference type="ChEBI" id="CHEBI:18420"/>
    </cofactor>
    <text evidence="8">Binds 1 Mg(2+) ion per subunit.</text>
</comment>
<dbReference type="SMART" id="SM00788">
    <property type="entry name" value="Adenylsucc_synt"/>
    <property type="match status" value="1"/>
</dbReference>
<feature type="binding site" evidence="8">
    <location>
        <begin position="411"/>
        <end position="413"/>
    </location>
    <ligand>
        <name>GTP</name>
        <dbReference type="ChEBI" id="CHEBI:37565"/>
    </ligand>
</feature>
<dbReference type="PANTHER" id="PTHR11846">
    <property type="entry name" value="ADENYLOSUCCINATE SYNTHETASE"/>
    <property type="match status" value="1"/>
</dbReference>
<dbReference type="UniPathway" id="UPA00075">
    <property type="reaction ID" value="UER00335"/>
</dbReference>
<accession>A0A538TVX3</accession>
<proteinExistence type="inferred from homology"/>
<dbReference type="FunFam" id="3.90.170.10:FF:000001">
    <property type="entry name" value="Adenylosuccinate synthetase"/>
    <property type="match status" value="1"/>
</dbReference>
<dbReference type="InterPro" id="IPR042109">
    <property type="entry name" value="Adenylosuccinate_synth_dom1"/>
</dbReference>
<evidence type="ECO:0000256" key="4">
    <source>
        <dbReference type="ARBA" id="ARBA00022741"/>
    </source>
</evidence>
<dbReference type="NCBIfam" id="NF002223">
    <property type="entry name" value="PRK01117.1"/>
    <property type="match status" value="1"/>
</dbReference>
<dbReference type="InterPro" id="IPR042110">
    <property type="entry name" value="Adenylosuccinate_synth_dom2"/>
</dbReference>
<feature type="binding site" evidence="8">
    <location>
        <position position="303"/>
    </location>
    <ligand>
        <name>GTP</name>
        <dbReference type="ChEBI" id="CHEBI:37565"/>
    </ligand>
</feature>
<dbReference type="PROSITE" id="PS01266">
    <property type="entry name" value="ADENYLOSUCCIN_SYN_1"/>
    <property type="match status" value="1"/>
</dbReference>
<feature type="binding site" evidence="8">
    <location>
        <position position="141"/>
    </location>
    <ligand>
        <name>IMP</name>
        <dbReference type="ChEBI" id="CHEBI:58053"/>
        <note>ligand shared between dimeric partners</note>
    </ligand>
</feature>
<dbReference type="InterPro" id="IPR027417">
    <property type="entry name" value="P-loop_NTPase"/>
</dbReference>
<protein>
    <recommendedName>
        <fullName evidence="8 9">Adenylosuccinate synthetase</fullName>
        <shortName evidence="8">AMPSase</shortName>
        <shortName evidence="8">AdSS</shortName>
        <ecNumber evidence="8 9">6.3.4.4</ecNumber>
    </recommendedName>
    <alternativeName>
        <fullName evidence="8">IMP--aspartate ligase</fullName>
    </alternativeName>
</protein>
<keyword evidence="3 8" id="KW-0479">Metal-binding</keyword>
<feature type="binding site" description="in other chain" evidence="8">
    <location>
        <position position="222"/>
    </location>
    <ligand>
        <name>IMP</name>
        <dbReference type="ChEBI" id="CHEBI:58053"/>
        <note>ligand shared between dimeric partners</note>
    </ligand>
</feature>
<feature type="binding site" evidence="8">
    <location>
        <begin position="297"/>
        <end position="303"/>
    </location>
    <ligand>
        <name>substrate</name>
    </ligand>
</feature>
<dbReference type="GO" id="GO:0005737">
    <property type="term" value="C:cytoplasm"/>
    <property type="evidence" value="ECO:0007669"/>
    <property type="project" value="UniProtKB-SubCell"/>
</dbReference>
<dbReference type="InterPro" id="IPR042111">
    <property type="entry name" value="Adenylosuccinate_synth_dom3"/>
</dbReference>
<dbReference type="GO" id="GO:0004019">
    <property type="term" value="F:adenylosuccinate synthase activity"/>
    <property type="evidence" value="ECO:0007669"/>
    <property type="project" value="UniProtKB-UniRule"/>
</dbReference>
<keyword evidence="5 8" id="KW-0658">Purine biosynthesis</keyword>
<name>A0A538TVX3_UNCEI</name>
<feature type="binding site" evidence="8">
    <location>
        <begin position="40"/>
        <end position="42"/>
    </location>
    <ligand>
        <name>GTP</name>
        <dbReference type="ChEBI" id="CHEBI:37565"/>
    </ligand>
</feature>
<evidence type="ECO:0000256" key="3">
    <source>
        <dbReference type="ARBA" id="ARBA00022723"/>
    </source>
</evidence>
<reference evidence="10 11" key="1">
    <citation type="journal article" date="2019" name="Nat. Microbiol.">
        <title>Mediterranean grassland soil C-N compound turnover is dependent on rainfall and depth, and is mediated by genomically divergent microorganisms.</title>
        <authorList>
            <person name="Diamond S."/>
            <person name="Andeer P.F."/>
            <person name="Li Z."/>
            <person name="Crits-Christoph A."/>
            <person name="Burstein D."/>
            <person name="Anantharaman K."/>
            <person name="Lane K.R."/>
            <person name="Thomas B.C."/>
            <person name="Pan C."/>
            <person name="Northen T.R."/>
            <person name="Banfield J.F."/>
        </authorList>
    </citation>
    <scope>NUCLEOTIDE SEQUENCE [LARGE SCALE GENOMIC DNA]</scope>
    <source>
        <strain evidence="10">WS_10</strain>
    </source>
</reference>
<evidence type="ECO:0000256" key="5">
    <source>
        <dbReference type="ARBA" id="ARBA00022755"/>
    </source>
</evidence>
<dbReference type="NCBIfam" id="TIGR00184">
    <property type="entry name" value="purA"/>
    <property type="match status" value="1"/>
</dbReference>
<gene>
    <name evidence="8" type="primary">purA</name>
    <name evidence="10" type="ORF">E6K80_14970</name>
</gene>
<dbReference type="Gene3D" id="1.10.300.10">
    <property type="entry name" value="Adenylosuccinate Synthetase, subunit A, domain 2"/>
    <property type="match status" value="1"/>
</dbReference>
<dbReference type="EMBL" id="VBPA01000433">
    <property type="protein sequence ID" value="TMQ67784.1"/>
    <property type="molecule type" value="Genomic_DNA"/>
</dbReference>
<keyword evidence="8" id="KW-0963">Cytoplasm</keyword>
<dbReference type="InterPro" id="IPR001114">
    <property type="entry name" value="Adenylosuccinate_synthetase"/>
</dbReference>
<feature type="binding site" description="in other chain" evidence="8">
    <location>
        <position position="301"/>
    </location>
    <ligand>
        <name>IMP</name>
        <dbReference type="ChEBI" id="CHEBI:58053"/>
        <note>ligand shared between dimeric partners</note>
    </ligand>
</feature>
<evidence type="ECO:0000256" key="6">
    <source>
        <dbReference type="ARBA" id="ARBA00022842"/>
    </source>
</evidence>
<dbReference type="SUPFAM" id="SSF52540">
    <property type="entry name" value="P-loop containing nucleoside triphosphate hydrolases"/>
    <property type="match status" value="1"/>
</dbReference>
<dbReference type="HAMAP" id="MF_00011">
    <property type="entry name" value="Adenylosucc_synth"/>
    <property type="match status" value="1"/>
</dbReference>
<comment type="similarity">
    <text evidence="8 9">Belongs to the adenylosuccinate synthetase family.</text>
</comment>
<evidence type="ECO:0000256" key="8">
    <source>
        <dbReference type="HAMAP-Rule" id="MF_00011"/>
    </source>
</evidence>